<evidence type="ECO:0000313" key="3">
    <source>
        <dbReference type="Proteomes" id="UP001501470"/>
    </source>
</evidence>
<protein>
    <submittedName>
        <fullName evidence="2">Uncharacterized protein</fullName>
    </submittedName>
</protein>
<accession>A0ABN2CBE6</accession>
<name>A0ABN2CBE6_9ACTN</name>
<reference evidence="2 3" key="1">
    <citation type="journal article" date="2019" name="Int. J. Syst. Evol. Microbiol.">
        <title>The Global Catalogue of Microorganisms (GCM) 10K type strain sequencing project: providing services to taxonomists for standard genome sequencing and annotation.</title>
        <authorList>
            <consortium name="The Broad Institute Genomics Platform"/>
            <consortium name="The Broad Institute Genome Sequencing Center for Infectious Disease"/>
            <person name="Wu L."/>
            <person name="Ma J."/>
        </authorList>
    </citation>
    <scope>NUCLEOTIDE SEQUENCE [LARGE SCALE GENOMIC DNA]</scope>
    <source>
        <strain evidence="2 3">JCM 15933</strain>
    </source>
</reference>
<comment type="caution">
    <text evidence="2">The sequence shown here is derived from an EMBL/GenBank/DDBJ whole genome shotgun (WGS) entry which is preliminary data.</text>
</comment>
<evidence type="ECO:0000313" key="2">
    <source>
        <dbReference type="EMBL" id="GAA1556018.1"/>
    </source>
</evidence>
<keyword evidence="1" id="KW-1133">Transmembrane helix</keyword>
<dbReference type="Proteomes" id="UP001501470">
    <property type="component" value="Unassembled WGS sequence"/>
</dbReference>
<gene>
    <name evidence="2" type="ORF">GCM10009827_091040</name>
</gene>
<organism evidence="2 3">
    <name type="scientific">Dactylosporangium maewongense</name>
    <dbReference type="NCBI Taxonomy" id="634393"/>
    <lineage>
        <taxon>Bacteria</taxon>
        <taxon>Bacillati</taxon>
        <taxon>Actinomycetota</taxon>
        <taxon>Actinomycetes</taxon>
        <taxon>Micromonosporales</taxon>
        <taxon>Micromonosporaceae</taxon>
        <taxon>Dactylosporangium</taxon>
    </lineage>
</organism>
<dbReference type="RefSeq" id="WP_344510610.1">
    <property type="nucleotide sequence ID" value="NZ_BAAAQD010000025.1"/>
</dbReference>
<feature type="transmembrane region" description="Helical" evidence="1">
    <location>
        <begin position="25"/>
        <end position="48"/>
    </location>
</feature>
<keyword evidence="1" id="KW-0812">Transmembrane</keyword>
<sequence>MGGRPWGLHLIVAWLALAPRRTGQAFSLLVSGVVSIVVGGGAGAYLAAER</sequence>
<keyword evidence="1" id="KW-0472">Membrane</keyword>
<keyword evidence="3" id="KW-1185">Reference proteome</keyword>
<proteinExistence type="predicted"/>
<dbReference type="EMBL" id="BAAAQD010000025">
    <property type="protein sequence ID" value="GAA1556018.1"/>
    <property type="molecule type" value="Genomic_DNA"/>
</dbReference>
<evidence type="ECO:0000256" key="1">
    <source>
        <dbReference type="SAM" id="Phobius"/>
    </source>
</evidence>